<evidence type="ECO:0000313" key="13">
    <source>
        <dbReference type="Proteomes" id="UP001256588"/>
    </source>
</evidence>
<dbReference type="PANTHER" id="PTHR30012">
    <property type="entry name" value="GENERAL SECRETION PATHWAY PROTEIN"/>
    <property type="match status" value="1"/>
</dbReference>
<organism evidence="12 13">
    <name type="scientific">Luteimonas terrae</name>
    <dbReference type="NCBI Taxonomy" id="1530191"/>
    <lineage>
        <taxon>Bacteria</taxon>
        <taxon>Pseudomonadati</taxon>
        <taxon>Pseudomonadota</taxon>
        <taxon>Gammaproteobacteria</taxon>
        <taxon>Lysobacterales</taxon>
        <taxon>Lysobacteraceae</taxon>
        <taxon>Luteimonas</taxon>
    </lineage>
</organism>
<evidence type="ECO:0000256" key="10">
    <source>
        <dbReference type="SAM" id="Phobius"/>
    </source>
</evidence>
<evidence type="ECO:0000256" key="5">
    <source>
        <dbReference type="ARBA" id="ARBA00022519"/>
    </source>
</evidence>
<evidence type="ECO:0000256" key="7">
    <source>
        <dbReference type="ARBA" id="ARBA00022989"/>
    </source>
</evidence>
<comment type="caution">
    <text evidence="12">The sequence shown here is derived from an EMBL/GenBank/DDBJ whole genome shotgun (WGS) entry which is preliminary data.</text>
</comment>
<keyword evidence="3 9" id="KW-0813">Transport</keyword>
<evidence type="ECO:0000256" key="3">
    <source>
        <dbReference type="ARBA" id="ARBA00022448"/>
    </source>
</evidence>
<feature type="domain" description="Type II secretion system protein GspF" evidence="11">
    <location>
        <begin position="293"/>
        <end position="415"/>
    </location>
</feature>
<evidence type="ECO:0000256" key="4">
    <source>
        <dbReference type="ARBA" id="ARBA00022475"/>
    </source>
</evidence>
<keyword evidence="5" id="KW-0997">Cell inner membrane</keyword>
<feature type="domain" description="Type II secretion system protein GspF" evidence="11">
    <location>
        <begin position="89"/>
        <end position="212"/>
    </location>
</feature>
<gene>
    <name evidence="12" type="ORF">J2W68_000967</name>
</gene>
<keyword evidence="6 9" id="KW-0812">Transmembrane</keyword>
<dbReference type="InterPro" id="IPR003004">
    <property type="entry name" value="GspF/PilC"/>
</dbReference>
<feature type="transmembrane region" description="Helical" evidence="10">
    <location>
        <begin position="231"/>
        <end position="261"/>
    </location>
</feature>
<dbReference type="InterPro" id="IPR001992">
    <property type="entry name" value="T2SS_GspF/T4SS_PilC_CS"/>
</dbReference>
<dbReference type="RefSeq" id="WP_310233246.1">
    <property type="nucleotide sequence ID" value="NZ_JAVDWO010000003.1"/>
</dbReference>
<protein>
    <submittedName>
        <fullName evidence="12">Type IV pilus assembly protein PilC</fullName>
    </submittedName>
</protein>
<dbReference type="Proteomes" id="UP001256588">
    <property type="component" value="Unassembled WGS sequence"/>
</dbReference>
<evidence type="ECO:0000313" key="12">
    <source>
        <dbReference type="EMBL" id="MDR7192259.1"/>
    </source>
</evidence>
<name>A0ABU1XU17_9GAMM</name>
<dbReference type="PROSITE" id="PS00874">
    <property type="entry name" value="T2SP_F"/>
    <property type="match status" value="1"/>
</dbReference>
<accession>A0ABU1XU17</accession>
<reference evidence="12 13" key="1">
    <citation type="submission" date="2023-07" db="EMBL/GenBank/DDBJ databases">
        <title>Sorghum-associated microbial communities from plants grown in Nebraska, USA.</title>
        <authorList>
            <person name="Schachtman D."/>
        </authorList>
    </citation>
    <scope>NUCLEOTIDE SEQUENCE [LARGE SCALE GENOMIC DNA]</scope>
    <source>
        <strain evidence="12 13">4099</strain>
    </source>
</reference>
<comment type="subcellular location">
    <subcellularLocation>
        <location evidence="1 9">Cell inner membrane</location>
        <topology evidence="1 9">Multi-pass membrane protein</topology>
    </subcellularLocation>
</comment>
<evidence type="ECO:0000256" key="8">
    <source>
        <dbReference type="ARBA" id="ARBA00023136"/>
    </source>
</evidence>
<dbReference type="Pfam" id="PF00482">
    <property type="entry name" value="T2SSF"/>
    <property type="match status" value="2"/>
</dbReference>
<keyword evidence="8 10" id="KW-0472">Membrane</keyword>
<evidence type="ECO:0000259" key="11">
    <source>
        <dbReference type="Pfam" id="PF00482"/>
    </source>
</evidence>
<sequence>MSTTRTAVRKPAVRPAKPVRELPALETFLWEGTDKRGMTMKGEQQAKNANLLRAELRRQGIQPKTIKAKGKPLFGGAGKTITAKDIAVFSRQMATMMKSGVPVVQSLEIIGNGQRNPRMGKLVNQIRTDIEGGASIYEALSKHPVQFDELYRNLVRAGESAGALETVLETIANYKESIETIKGKIKKALFYPIAVIAVAVLVCGVLMIFVVPTFRDTFKSFGTDLPAFTELMFAISDIVVSWWWLMAVVAIGGAFAFIAALKRSTKLQHAVDRTMLRIPIIGKVLHNSAIARFARTLGVTFKAGVPLVEALDSVAGATGSVVYETAVLRMRDDVAVGYQLNLAMKQTALFPHMVVQMTAIGEEAGALDTMLFKVAEFYEEEVNNAVDTISSLIEPFVMVIIGTLVGSIVIAMYLPIFKIAMAAMG</sequence>
<feature type="transmembrane region" description="Helical" evidence="10">
    <location>
        <begin position="189"/>
        <end position="211"/>
    </location>
</feature>
<evidence type="ECO:0000256" key="2">
    <source>
        <dbReference type="ARBA" id="ARBA00005745"/>
    </source>
</evidence>
<keyword evidence="7 10" id="KW-1133">Transmembrane helix</keyword>
<keyword evidence="4" id="KW-1003">Cell membrane</keyword>
<evidence type="ECO:0000256" key="1">
    <source>
        <dbReference type="ARBA" id="ARBA00004429"/>
    </source>
</evidence>
<evidence type="ECO:0000256" key="9">
    <source>
        <dbReference type="RuleBase" id="RU003923"/>
    </source>
</evidence>
<dbReference type="PANTHER" id="PTHR30012:SF7">
    <property type="entry name" value="PROTEIN TRANSPORT PROTEIN HOFC HOMOLOG"/>
    <property type="match status" value="1"/>
</dbReference>
<proteinExistence type="inferred from homology"/>
<feature type="transmembrane region" description="Helical" evidence="10">
    <location>
        <begin position="396"/>
        <end position="416"/>
    </location>
</feature>
<dbReference type="Gene3D" id="1.20.81.30">
    <property type="entry name" value="Type II secretion system (T2SS), domain F"/>
    <property type="match status" value="2"/>
</dbReference>
<keyword evidence="13" id="KW-1185">Reference proteome</keyword>
<dbReference type="InterPro" id="IPR042094">
    <property type="entry name" value="T2SS_GspF_sf"/>
</dbReference>
<dbReference type="EMBL" id="JAVDWO010000003">
    <property type="protein sequence ID" value="MDR7192259.1"/>
    <property type="molecule type" value="Genomic_DNA"/>
</dbReference>
<comment type="similarity">
    <text evidence="2 9">Belongs to the GSP F family.</text>
</comment>
<evidence type="ECO:0000256" key="6">
    <source>
        <dbReference type="ARBA" id="ARBA00022692"/>
    </source>
</evidence>
<dbReference type="PRINTS" id="PR00812">
    <property type="entry name" value="BCTERIALGSPF"/>
</dbReference>
<dbReference type="InterPro" id="IPR018076">
    <property type="entry name" value="T2SS_GspF_dom"/>
</dbReference>